<reference evidence="3" key="1">
    <citation type="submission" date="2021-02" db="EMBL/GenBank/DDBJ databases">
        <authorList>
            <person name="Nieuwenhuis M."/>
            <person name="Van De Peppel L.J.J."/>
        </authorList>
    </citation>
    <scope>NUCLEOTIDE SEQUENCE</scope>
    <source>
        <strain evidence="3">D49</strain>
    </source>
</reference>
<gene>
    <name evidence="3" type="ORF">H0H81_004640</name>
</gene>
<dbReference type="InterPro" id="IPR045341">
    <property type="entry name" value="DUF6532"/>
</dbReference>
<dbReference type="EMBL" id="JABCKI010001178">
    <property type="protein sequence ID" value="KAG5649319.1"/>
    <property type="molecule type" value="Genomic_DNA"/>
</dbReference>
<name>A0A9P7KH52_9AGAR</name>
<feature type="compositionally biased region" description="Low complexity" evidence="1">
    <location>
        <begin position="8"/>
        <end position="18"/>
    </location>
</feature>
<evidence type="ECO:0000313" key="3">
    <source>
        <dbReference type="EMBL" id="KAG5649319.1"/>
    </source>
</evidence>
<proteinExistence type="predicted"/>
<feature type="non-terminal residue" evidence="3">
    <location>
        <position position="470"/>
    </location>
</feature>
<evidence type="ECO:0000256" key="1">
    <source>
        <dbReference type="SAM" id="MobiDB-lite"/>
    </source>
</evidence>
<comment type="caution">
    <text evidence="3">The sequence shown here is derived from an EMBL/GenBank/DDBJ whole genome shotgun (WGS) entry which is preliminary data.</text>
</comment>
<dbReference type="Pfam" id="PF20149">
    <property type="entry name" value="DUF6532"/>
    <property type="match status" value="1"/>
</dbReference>
<protein>
    <recommendedName>
        <fullName evidence="2">DUF6532 domain-containing protein</fullName>
    </recommendedName>
</protein>
<feature type="region of interest" description="Disordered" evidence="1">
    <location>
        <begin position="1"/>
        <end position="179"/>
    </location>
</feature>
<feature type="domain" description="DUF6532" evidence="2">
    <location>
        <begin position="213"/>
        <end position="406"/>
    </location>
</feature>
<sequence>RDKEDATAAKAATAARRAAQAKKAQHKRDKEAGITQDADASDLEEQPDTAFSSRTVASKPAAVAQSRVRDADRMTPHSSESSPTPVPIKRVGRVPPPPSAVAEISLQRLEDSGEESLQETDYGDHQHPPRQTPPRRTHNLPGANKDLNTDSDSSPVPSRSPSPEPGAKRPRAYNSDDEEPILVLVQAQKITEHAGRPKASDYEEVAKEVILAAGNIYRCLISTIDGFPDSGTEIEFIRTAWGRANKDAGVPPMALTPSIAKIIKQRGSQLRGEAKTKLAPLVETMYGFGSGHRRVTIAVNRALAEDLKSQKTYVYKTFVDDICQGIYQHPAIQKGVNKLWFSNTRDEGVAYTDMFNPLPIPAIALILTTIECCIDEWLTGTKCDVTYWADDYRDVYQKHIKSLQSFGEETRKYELLKHLQKRLHNHGRLHAGAGPVALNDVPVIPTFAFQAALKEYEEDPDTDEDGEMKL</sequence>
<evidence type="ECO:0000313" key="4">
    <source>
        <dbReference type="Proteomes" id="UP000717328"/>
    </source>
</evidence>
<reference evidence="3" key="2">
    <citation type="submission" date="2021-10" db="EMBL/GenBank/DDBJ databases">
        <title>Phylogenomics reveals ancestral predisposition of the termite-cultivated fungus Termitomyces towards a domesticated lifestyle.</title>
        <authorList>
            <person name="Auxier B."/>
            <person name="Grum-Grzhimaylo A."/>
            <person name="Cardenas M.E."/>
            <person name="Lodge J.D."/>
            <person name="Laessoe T."/>
            <person name="Pedersen O."/>
            <person name="Smith M.E."/>
            <person name="Kuyper T.W."/>
            <person name="Franco-Molano E.A."/>
            <person name="Baroni T.J."/>
            <person name="Aanen D.K."/>
        </authorList>
    </citation>
    <scope>NUCLEOTIDE SEQUENCE</scope>
    <source>
        <strain evidence="3">D49</strain>
    </source>
</reference>
<dbReference type="OrthoDB" id="3257342at2759"/>
<organism evidence="3 4">
    <name type="scientific">Sphagnurus paluster</name>
    <dbReference type="NCBI Taxonomy" id="117069"/>
    <lineage>
        <taxon>Eukaryota</taxon>
        <taxon>Fungi</taxon>
        <taxon>Dikarya</taxon>
        <taxon>Basidiomycota</taxon>
        <taxon>Agaricomycotina</taxon>
        <taxon>Agaricomycetes</taxon>
        <taxon>Agaricomycetidae</taxon>
        <taxon>Agaricales</taxon>
        <taxon>Tricholomatineae</taxon>
        <taxon>Lyophyllaceae</taxon>
        <taxon>Sphagnurus</taxon>
    </lineage>
</organism>
<evidence type="ECO:0000259" key="2">
    <source>
        <dbReference type="Pfam" id="PF20149"/>
    </source>
</evidence>
<keyword evidence="4" id="KW-1185">Reference proteome</keyword>
<dbReference type="AlphaFoldDB" id="A0A9P7KH52"/>
<dbReference type="Proteomes" id="UP000717328">
    <property type="component" value="Unassembled WGS sequence"/>
</dbReference>
<accession>A0A9P7KH52</accession>